<accession>A0A2P2NIG6</accession>
<sequence>MLSREEYFTKTLHSSPCFIPFITSDHFKLSLKAFLSLLIYVISLVQQACLKFIKLQQAER</sequence>
<reference evidence="1" key="1">
    <citation type="submission" date="2018-02" db="EMBL/GenBank/DDBJ databases">
        <title>Rhizophora mucronata_Transcriptome.</title>
        <authorList>
            <person name="Meera S.P."/>
            <person name="Sreeshan A."/>
            <person name="Augustine A."/>
        </authorList>
    </citation>
    <scope>NUCLEOTIDE SEQUENCE</scope>
    <source>
        <tissue evidence="1">Leaf</tissue>
    </source>
</reference>
<organism evidence="1">
    <name type="scientific">Rhizophora mucronata</name>
    <name type="common">Asiatic mangrove</name>
    <dbReference type="NCBI Taxonomy" id="61149"/>
    <lineage>
        <taxon>Eukaryota</taxon>
        <taxon>Viridiplantae</taxon>
        <taxon>Streptophyta</taxon>
        <taxon>Embryophyta</taxon>
        <taxon>Tracheophyta</taxon>
        <taxon>Spermatophyta</taxon>
        <taxon>Magnoliopsida</taxon>
        <taxon>eudicotyledons</taxon>
        <taxon>Gunneridae</taxon>
        <taxon>Pentapetalae</taxon>
        <taxon>rosids</taxon>
        <taxon>fabids</taxon>
        <taxon>Malpighiales</taxon>
        <taxon>Rhizophoraceae</taxon>
        <taxon>Rhizophora</taxon>
    </lineage>
</organism>
<name>A0A2P2NIG6_RHIMU</name>
<proteinExistence type="predicted"/>
<dbReference type="AlphaFoldDB" id="A0A2P2NIG6"/>
<protein>
    <submittedName>
        <fullName evidence="1">Uncharacterized protein</fullName>
    </submittedName>
</protein>
<evidence type="ECO:0000313" key="1">
    <source>
        <dbReference type="EMBL" id="MBX42291.1"/>
    </source>
</evidence>
<dbReference type="EMBL" id="GGEC01061807">
    <property type="protein sequence ID" value="MBX42291.1"/>
    <property type="molecule type" value="Transcribed_RNA"/>
</dbReference>